<dbReference type="AlphaFoldDB" id="A0A432WKE8"/>
<keyword evidence="3" id="KW-1185">Reference proteome</keyword>
<gene>
    <name evidence="2" type="ORF">CWE11_05415</name>
</gene>
<dbReference type="EMBL" id="PIPM01000004">
    <property type="protein sequence ID" value="RUO34167.1"/>
    <property type="molecule type" value="Genomic_DNA"/>
</dbReference>
<protein>
    <submittedName>
        <fullName evidence="2">Uncharacterized protein</fullName>
    </submittedName>
</protein>
<dbReference type="Proteomes" id="UP000288405">
    <property type="component" value="Unassembled WGS sequence"/>
</dbReference>
<evidence type="ECO:0000256" key="1">
    <source>
        <dbReference type="SAM" id="SignalP"/>
    </source>
</evidence>
<keyword evidence="1" id="KW-0732">Signal</keyword>
<sequence>MLKIVSALGCMVILGLALTHFAQVPDSAEGCEHDMHSTPASMTNGSCQKTVNWRAWASGKSRSTQFHFLDLLELTLGQRDRQPQRPPTTH</sequence>
<evidence type="ECO:0000313" key="3">
    <source>
        <dbReference type="Proteomes" id="UP000288405"/>
    </source>
</evidence>
<accession>A0A432WKE8</accession>
<feature type="chain" id="PRO_5019397240" evidence="1">
    <location>
        <begin position="23"/>
        <end position="90"/>
    </location>
</feature>
<reference evidence="2 3" key="1">
    <citation type="journal article" date="2011" name="Front. Microbiol.">
        <title>Genomic signatures of strain selection and enhancement in Bacillus atrophaeus var. globigii, a historical biowarfare simulant.</title>
        <authorList>
            <person name="Gibbons H.S."/>
            <person name="Broomall S.M."/>
            <person name="McNew L.A."/>
            <person name="Daligault H."/>
            <person name="Chapman C."/>
            <person name="Bruce D."/>
            <person name="Karavis M."/>
            <person name="Krepps M."/>
            <person name="McGregor P.A."/>
            <person name="Hong C."/>
            <person name="Park K.H."/>
            <person name="Akmal A."/>
            <person name="Feldman A."/>
            <person name="Lin J.S."/>
            <person name="Chang W.E."/>
            <person name="Higgs B.W."/>
            <person name="Demirev P."/>
            <person name="Lindquist J."/>
            <person name="Liem A."/>
            <person name="Fochler E."/>
            <person name="Read T.D."/>
            <person name="Tapia R."/>
            <person name="Johnson S."/>
            <person name="Bishop-Lilly K.A."/>
            <person name="Detter C."/>
            <person name="Han C."/>
            <person name="Sozhamannan S."/>
            <person name="Rosenzweig C.N."/>
            <person name="Skowronski E.W."/>
        </authorList>
    </citation>
    <scope>NUCLEOTIDE SEQUENCE [LARGE SCALE GENOMIC DNA]</scope>
    <source>
        <strain evidence="2 3">GYP-17</strain>
    </source>
</reference>
<dbReference type="RefSeq" id="WP_126776584.1">
    <property type="nucleotide sequence ID" value="NZ_PIPM01000004.1"/>
</dbReference>
<evidence type="ECO:0000313" key="2">
    <source>
        <dbReference type="EMBL" id="RUO34167.1"/>
    </source>
</evidence>
<name>A0A432WKE8_9GAMM</name>
<organism evidence="2 3">
    <name type="scientific">Aliidiomarina sanyensis</name>
    <dbReference type="NCBI Taxonomy" id="1249555"/>
    <lineage>
        <taxon>Bacteria</taxon>
        <taxon>Pseudomonadati</taxon>
        <taxon>Pseudomonadota</taxon>
        <taxon>Gammaproteobacteria</taxon>
        <taxon>Alteromonadales</taxon>
        <taxon>Idiomarinaceae</taxon>
        <taxon>Aliidiomarina</taxon>
    </lineage>
</organism>
<dbReference type="OrthoDB" id="5772064at2"/>
<feature type="signal peptide" evidence="1">
    <location>
        <begin position="1"/>
        <end position="22"/>
    </location>
</feature>
<proteinExistence type="predicted"/>
<comment type="caution">
    <text evidence="2">The sequence shown here is derived from an EMBL/GenBank/DDBJ whole genome shotgun (WGS) entry which is preliminary data.</text>
</comment>